<dbReference type="EMBL" id="CM001488">
    <property type="protein sequence ID" value="EIM63808.1"/>
    <property type="molecule type" value="Genomic_DNA"/>
</dbReference>
<dbReference type="HOGENOM" id="CLU_081285_2_0_7"/>
<dbReference type="AlphaFoldDB" id="I5B2U5"/>
<evidence type="ECO:0000313" key="2">
    <source>
        <dbReference type="EMBL" id="EIM63808.1"/>
    </source>
</evidence>
<dbReference type="PIRSF" id="PIRSF028205">
    <property type="entry name" value="UCP028205"/>
    <property type="match status" value="1"/>
</dbReference>
<dbReference type="CDD" id="cd16329">
    <property type="entry name" value="LolA_like"/>
    <property type="match status" value="1"/>
</dbReference>
<dbReference type="eggNOG" id="COG2834">
    <property type="taxonomic scope" value="Bacteria"/>
</dbReference>
<feature type="domain" description="Uncharacterized protein TP-0789" evidence="1">
    <location>
        <begin position="72"/>
        <end position="247"/>
    </location>
</feature>
<dbReference type="PANTHER" id="PTHR37507">
    <property type="entry name" value="SPORULATION PROTEIN YDCC"/>
    <property type="match status" value="1"/>
</dbReference>
<sequence>MKQITIILALIFICSVFPLKILTAEEITALKILEYADEIRAPKKDYRVTARIISKKPGKEDKIAVYEIWMKGKDKTIIKTLEPAMDKGTSLLMLRYDLWAFLQNISKPLRISLQQRLFGEAANGDIARANFSGDYDPVLKDTVIIKGKEFYILELTAKDERVTYHKVNLWVMKDTYYPLKGEFYAFSGKLLKTCYYTNYEKLLDQIRPTRLVLDNPLVEGQKTIIDYSNMTLDDFPDRVFTKNYLKKLKY</sequence>
<protein>
    <recommendedName>
        <fullName evidence="1">Uncharacterized protein TP-0789 domain-containing protein</fullName>
    </recommendedName>
</protein>
<name>I5B2U5_9BACT</name>
<dbReference type="Gene3D" id="2.50.20.10">
    <property type="entry name" value="Lipoprotein localisation LolA/LolB/LppX"/>
    <property type="match status" value="1"/>
</dbReference>
<gene>
    <name evidence="2" type="ORF">DespoDRAFT_01902</name>
</gene>
<reference evidence="2 3" key="1">
    <citation type="submission" date="2011-09" db="EMBL/GenBank/DDBJ databases">
        <authorList>
            <consortium name="US DOE Joint Genome Institute (JGI-PGF)"/>
            <person name="Lucas S."/>
            <person name="Han J."/>
            <person name="Lapidus A."/>
            <person name="Cheng J.-F."/>
            <person name="Goodwin L."/>
            <person name="Pitluck S."/>
            <person name="Peters L."/>
            <person name="Land M.L."/>
            <person name="Hauser L."/>
            <person name="Orellana R."/>
            <person name="Lovley D."/>
            <person name="Woyke T.J."/>
        </authorList>
    </citation>
    <scope>NUCLEOTIDE SEQUENCE [LARGE SCALE GENOMIC DNA]</scope>
    <source>
        <strain evidence="2 3">2ac9</strain>
    </source>
</reference>
<dbReference type="InterPro" id="IPR011220">
    <property type="entry name" value="UCP028205"/>
</dbReference>
<evidence type="ECO:0000313" key="3">
    <source>
        <dbReference type="Proteomes" id="UP000005778"/>
    </source>
</evidence>
<accession>I5B2U5</accession>
<dbReference type="InterPro" id="IPR052944">
    <property type="entry name" value="Sporulation_related"/>
</dbReference>
<keyword evidence="3" id="KW-1185">Reference proteome</keyword>
<reference evidence="2 3" key="2">
    <citation type="submission" date="2012-02" db="EMBL/GenBank/DDBJ databases">
        <title>Improved High-Quality Draft sequence of Desulfobacter postgatei 2ac9.</title>
        <authorList>
            <consortium name="US DOE Joint Genome Institute"/>
            <person name="Lucas S."/>
            <person name="Han J."/>
            <person name="Lapidus A."/>
            <person name="Cheng J.-F."/>
            <person name="Goodwin L."/>
            <person name="Pitluck S."/>
            <person name="Peters L."/>
            <person name="Ovchinnikova G."/>
            <person name="Held B."/>
            <person name="Detter J.C."/>
            <person name="Han C."/>
            <person name="Tapia R."/>
            <person name="Land M."/>
            <person name="Hauser L."/>
            <person name="Kyrpides N."/>
            <person name="Ivanova N."/>
            <person name="Pagani I."/>
            <person name="Orellana R."/>
            <person name="Lovley D."/>
            <person name="Woyke T."/>
        </authorList>
    </citation>
    <scope>NUCLEOTIDE SEQUENCE [LARGE SCALE GENOMIC DNA]</scope>
    <source>
        <strain evidence="2 3">2ac9</strain>
    </source>
</reference>
<dbReference type="PANTHER" id="PTHR37507:SF2">
    <property type="entry name" value="SPORULATION PROTEIN YDCC"/>
    <property type="match status" value="1"/>
</dbReference>
<dbReference type="Proteomes" id="UP000005778">
    <property type="component" value="Chromosome"/>
</dbReference>
<dbReference type="STRING" id="879212.DespoDRAFT_01902"/>
<dbReference type="InterPro" id="IPR033399">
    <property type="entry name" value="TP_0789-like"/>
</dbReference>
<organism evidence="2 3">
    <name type="scientific">Desulfobacter postgatei 2ac9</name>
    <dbReference type="NCBI Taxonomy" id="879212"/>
    <lineage>
        <taxon>Bacteria</taxon>
        <taxon>Pseudomonadati</taxon>
        <taxon>Thermodesulfobacteriota</taxon>
        <taxon>Desulfobacteria</taxon>
        <taxon>Desulfobacterales</taxon>
        <taxon>Desulfobacteraceae</taxon>
        <taxon>Desulfobacter</taxon>
    </lineage>
</organism>
<dbReference type="OrthoDB" id="357718at2"/>
<evidence type="ECO:0000259" key="1">
    <source>
        <dbReference type="Pfam" id="PF17131"/>
    </source>
</evidence>
<proteinExistence type="predicted"/>
<dbReference type="Pfam" id="PF17131">
    <property type="entry name" value="LolA_like"/>
    <property type="match status" value="1"/>
</dbReference>
<dbReference type="RefSeq" id="WP_004073119.1">
    <property type="nucleotide sequence ID" value="NZ_CM001488.1"/>
</dbReference>